<organism evidence="4">
    <name type="scientific">Proteinivorax tanatarense</name>
    <dbReference type="NCBI Taxonomy" id="1260629"/>
    <lineage>
        <taxon>Bacteria</taxon>
        <taxon>Bacillati</taxon>
        <taxon>Bacillota</taxon>
        <taxon>Clostridia</taxon>
        <taxon>Eubacteriales</taxon>
        <taxon>Proteinivoracaceae</taxon>
        <taxon>Proteinivorax</taxon>
    </lineage>
</organism>
<accession>A0AAU7VPQ4</accession>
<dbReference type="RefSeq" id="WP_350344657.1">
    <property type="nucleotide sequence ID" value="NZ_CP158367.1"/>
</dbReference>
<dbReference type="EMBL" id="CP158367">
    <property type="protein sequence ID" value="XBX75922.1"/>
    <property type="molecule type" value="Genomic_DNA"/>
</dbReference>
<evidence type="ECO:0000259" key="3">
    <source>
        <dbReference type="Pfam" id="PF19568"/>
    </source>
</evidence>
<dbReference type="GO" id="GO:0005524">
    <property type="term" value="F:ATP binding"/>
    <property type="evidence" value="ECO:0007669"/>
    <property type="project" value="UniProtKB-KW"/>
</dbReference>
<keyword evidence="1" id="KW-0547">Nucleotide-binding</keyword>
<dbReference type="InterPro" id="IPR045735">
    <property type="entry name" value="Spore_III_AA_AAA+_ATPase"/>
</dbReference>
<protein>
    <submittedName>
        <fullName evidence="4">Stage III sporulation protein AA</fullName>
    </submittedName>
</protein>
<gene>
    <name evidence="4" type="primary">spoIIIAA</name>
    <name evidence="4" type="ORF">PRVXT_001084</name>
</gene>
<evidence type="ECO:0000256" key="2">
    <source>
        <dbReference type="ARBA" id="ARBA00022840"/>
    </source>
</evidence>
<dbReference type="InterPro" id="IPR014217">
    <property type="entry name" value="Spore_III_AA"/>
</dbReference>
<dbReference type="PANTHER" id="PTHR20953">
    <property type="entry name" value="KINASE-RELATED"/>
    <property type="match status" value="1"/>
</dbReference>
<reference evidence="4" key="1">
    <citation type="journal article" date="2013" name="Extremophiles">
        <title>Proteinivorax tanatarense gen. nov., sp. nov., an anaerobic, haloalkaliphilic, proteolytic bacterium isolated from a decaying algal bloom, and proposal of Proteinivoraceae fam. nov.</title>
        <authorList>
            <person name="Kevbrin V."/>
            <person name="Boltyanskaya Y."/>
            <person name="Zhilina T."/>
            <person name="Kolganova T."/>
            <person name="Lavrentjeva E."/>
            <person name="Kuznetsov B."/>
        </authorList>
    </citation>
    <scope>NUCLEOTIDE SEQUENCE</scope>
    <source>
        <strain evidence="4">Z-910T</strain>
    </source>
</reference>
<evidence type="ECO:0000256" key="1">
    <source>
        <dbReference type="ARBA" id="ARBA00022741"/>
    </source>
</evidence>
<dbReference type="PANTHER" id="PTHR20953:SF3">
    <property type="entry name" value="P-LOOP CONTAINING NUCLEOSIDE TRIPHOSPHATE HYDROLASES SUPERFAMILY PROTEIN"/>
    <property type="match status" value="1"/>
</dbReference>
<keyword evidence="2" id="KW-0067">ATP-binding</keyword>
<evidence type="ECO:0000313" key="4">
    <source>
        <dbReference type="EMBL" id="XBX75922.1"/>
    </source>
</evidence>
<dbReference type="InterPro" id="IPR027417">
    <property type="entry name" value="P-loop_NTPase"/>
</dbReference>
<dbReference type="SUPFAM" id="SSF52540">
    <property type="entry name" value="P-loop containing nucleoside triphosphate hydrolases"/>
    <property type="match status" value="1"/>
</dbReference>
<dbReference type="Gene3D" id="3.40.50.300">
    <property type="entry name" value="P-loop containing nucleotide triphosphate hydrolases"/>
    <property type="match status" value="1"/>
</dbReference>
<sequence length="347" mass="38527">MKNKLNEVLLFFPEPLRSVFKKAIEKEGDNIEEIRVRAGRPLAIGIDGGDYYLSKEGEVDTGSPMIVSTDQIESAIQLIFNYSYYSVEEELKNGFVTVKGGHRVGIIGKAVMQKGEVKTLKEISGINFRIARQVTKLATKVMPYVLESGRFLNTMIISPPNCGKTTLLRDMVRSLSDDYRFKVGVVDERSEIAASYHGKPQLDVGCRTDVLDGCPKDEGMNLLIRSMSPDIIATDELGRRQDIDGVEQAMTCGVGLLTTVHGLDLEDLKSKKWVNKVLDLNYFKRLVVLSRKDGVGTVEEIVDLKTSQKVTGGIINAKDYWGGSFNSSNNKLRISKGPKITTTYYSP</sequence>
<feature type="domain" description="Stage III sporulation protein AA AAA+ ATPase" evidence="3">
    <location>
        <begin position="7"/>
        <end position="306"/>
    </location>
</feature>
<dbReference type="NCBIfam" id="TIGR02858">
    <property type="entry name" value="spore_III_AA"/>
    <property type="match status" value="1"/>
</dbReference>
<dbReference type="AlphaFoldDB" id="A0AAU7VPQ4"/>
<name>A0AAU7VPQ4_9FIRM</name>
<proteinExistence type="predicted"/>
<reference evidence="4" key="2">
    <citation type="submission" date="2024-06" db="EMBL/GenBank/DDBJ databases">
        <authorList>
            <person name="Petrova K.O."/>
            <person name="Toshchakov S.V."/>
            <person name="Boltjanskaja Y.V."/>
            <person name="Kevbrin V."/>
        </authorList>
    </citation>
    <scope>NUCLEOTIDE SEQUENCE</scope>
    <source>
        <strain evidence="4">Z-910T</strain>
    </source>
</reference>
<dbReference type="Pfam" id="PF19568">
    <property type="entry name" value="Spore_III_AA"/>
    <property type="match status" value="1"/>
</dbReference>